<evidence type="ECO:0000313" key="2">
    <source>
        <dbReference type="Proteomes" id="UP001060215"/>
    </source>
</evidence>
<proteinExistence type="predicted"/>
<keyword evidence="2" id="KW-1185">Reference proteome</keyword>
<comment type="caution">
    <text evidence="1">The sequence shown here is derived from an EMBL/GenBank/DDBJ whole genome shotgun (WGS) entry which is preliminary data.</text>
</comment>
<protein>
    <submittedName>
        <fullName evidence="1">Esterase FUS5</fullName>
    </submittedName>
</protein>
<name>A0ACC0IXI6_9ERIC</name>
<reference evidence="1 2" key="1">
    <citation type="journal article" date="2022" name="Plant J.">
        <title>Chromosome-level genome of Camellia lanceoleosa provides a valuable resource for understanding genome evolution and self-incompatibility.</title>
        <authorList>
            <person name="Gong W."/>
            <person name="Xiao S."/>
            <person name="Wang L."/>
            <person name="Liao Z."/>
            <person name="Chang Y."/>
            <person name="Mo W."/>
            <person name="Hu G."/>
            <person name="Li W."/>
            <person name="Zhao G."/>
            <person name="Zhu H."/>
            <person name="Hu X."/>
            <person name="Ji K."/>
            <person name="Xiang X."/>
            <person name="Song Q."/>
            <person name="Yuan D."/>
            <person name="Jin S."/>
            <person name="Zhang L."/>
        </authorList>
    </citation>
    <scope>NUCLEOTIDE SEQUENCE [LARGE SCALE GENOMIC DNA]</scope>
    <source>
        <strain evidence="1">SQ_2022a</strain>
    </source>
</reference>
<sequence length="171" mass="20036">MEMEYQVGRKPRFLCFHGYRTSGKILERELQRWPEFVREKMELVFIDAPFPAQGPPIPPAAAEGNFDPPYYEWFQSNEDFSEYMNFDECIAYIEDCMTRIRPFDGLLGFSQTNHSEEPRENYDNVKFTEHTTVTHARASNGPWKEDGLCRRPGGSKMETLFSAALRYRPET</sequence>
<dbReference type="Proteomes" id="UP001060215">
    <property type="component" value="Chromosome 1"/>
</dbReference>
<accession>A0ACC0IXI6</accession>
<organism evidence="1 2">
    <name type="scientific">Camellia lanceoleosa</name>
    <dbReference type="NCBI Taxonomy" id="1840588"/>
    <lineage>
        <taxon>Eukaryota</taxon>
        <taxon>Viridiplantae</taxon>
        <taxon>Streptophyta</taxon>
        <taxon>Embryophyta</taxon>
        <taxon>Tracheophyta</taxon>
        <taxon>Spermatophyta</taxon>
        <taxon>Magnoliopsida</taxon>
        <taxon>eudicotyledons</taxon>
        <taxon>Gunneridae</taxon>
        <taxon>Pentapetalae</taxon>
        <taxon>asterids</taxon>
        <taxon>Ericales</taxon>
        <taxon>Theaceae</taxon>
        <taxon>Camellia</taxon>
    </lineage>
</organism>
<gene>
    <name evidence="1" type="ORF">LOK49_LG01G01923</name>
</gene>
<dbReference type="EMBL" id="CM045758">
    <property type="protein sequence ID" value="KAI8029896.1"/>
    <property type="molecule type" value="Genomic_DNA"/>
</dbReference>
<evidence type="ECO:0000313" key="1">
    <source>
        <dbReference type="EMBL" id="KAI8029896.1"/>
    </source>
</evidence>